<evidence type="ECO:0000313" key="2">
    <source>
        <dbReference type="Proteomes" id="UP001165960"/>
    </source>
</evidence>
<gene>
    <name evidence="1" type="ORF">DSO57_1018158</name>
</gene>
<reference evidence="1" key="1">
    <citation type="submission" date="2022-04" db="EMBL/GenBank/DDBJ databases">
        <title>Genome of the entomopathogenic fungus Entomophthora muscae.</title>
        <authorList>
            <person name="Elya C."/>
            <person name="Lovett B.R."/>
            <person name="Lee E."/>
            <person name="Macias A.M."/>
            <person name="Hajek A.E."/>
            <person name="De Bivort B.L."/>
            <person name="Kasson M.T."/>
            <person name="De Fine Licht H.H."/>
            <person name="Stajich J.E."/>
        </authorList>
    </citation>
    <scope>NUCLEOTIDE SEQUENCE</scope>
    <source>
        <strain evidence="1">Berkeley</strain>
    </source>
</reference>
<organism evidence="1 2">
    <name type="scientific">Entomophthora muscae</name>
    <dbReference type="NCBI Taxonomy" id="34485"/>
    <lineage>
        <taxon>Eukaryota</taxon>
        <taxon>Fungi</taxon>
        <taxon>Fungi incertae sedis</taxon>
        <taxon>Zoopagomycota</taxon>
        <taxon>Entomophthoromycotina</taxon>
        <taxon>Entomophthoromycetes</taxon>
        <taxon>Entomophthorales</taxon>
        <taxon>Entomophthoraceae</taxon>
        <taxon>Entomophthora</taxon>
    </lineage>
</organism>
<dbReference type="Proteomes" id="UP001165960">
    <property type="component" value="Unassembled WGS sequence"/>
</dbReference>
<protein>
    <submittedName>
        <fullName evidence="1">Uncharacterized protein</fullName>
    </submittedName>
</protein>
<keyword evidence="2" id="KW-1185">Reference proteome</keyword>
<proteinExistence type="predicted"/>
<comment type="caution">
    <text evidence="1">The sequence shown here is derived from an EMBL/GenBank/DDBJ whole genome shotgun (WGS) entry which is preliminary data.</text>
</comment>
<sequence length="70" mass="7689">MLWPRTWLASSTIFLFLWCPGLSVLLLTAGPNQCFSCFSSSWLCPAMSLALYFASASDVPAIFAQAGYFL</sequence>
<name>A0ACC2ST96_9FUNG</name>
<evidence type="ECO:0000313" key="1">
    <source>
        <dbReference type="EMBL" id="KAJ9065575.1"/>
    </source>
</evidence>
<dbReference type="EMBL" id="QTSX02004338">
    <property type="protein sequence ID" value="KAJ9065575.1"/>
    <property type="molecule type" value="Genomic_DNA"/>
</dbReference>
<accession>A0ACC2ST96</accession>